<dbReference type="InterPro" id="IPR007867">
    <property type="entry name" value="GMC_OxRtase_C"/>
</dbReference>
<comment type="caution">
    <text evidence="6">The sequence shown here is derived from an EMBL/GenBank/DDBJ whole genome shotgun (WGS) entry which is preliminary data.</text>
</comment>
<dbReference type="InterPro" id="IPR036188">
    <property type="entry name" value="FAD/NAD-bd_sf"/>
</dbReference>
<evidence type="ECO:0000256" key="4">
    <source>
        <dbReference type="ARBA" id="ARBA00023002"/>
    </source>
</evidence>
<reference evidence="8 11" key="2">
    <citation type="submission" date="2019-07" db="EMBL/GenBank/DDBJ databases">
        <title>Draft genome of two Muricauda strains isolated from deep sea.</title>
        <authorList>
            <person name="Sun C."/>
        </authorList>
    </citation>
    <scope>NUCLEOTIDE SEQUENCE [LARGE SCALE GENOMIC DNA]</scope>
    <source>
        <strain evidence="8 11">NH166</strain>
    </source>
</reference>
<gene>
    <name evidence="7" type="ORF">D2U88_11305</name>
    <name evidence="6" type="ORF">D2U88_12540</name>
    <name evidence="9" type="ORF">FQ019_11200</name>
    <name evidence="8" type="ORF">FQ019_12420</name>
</gene>
<dbReference type="AlphaFoldDB" id="A0A418N5J0"/>
<sequence length="75" mass="7867">ALGLGIHEMGTARMGLDPKTSVVNGNNQVHTCKNVYVTDGAFMASASCVNPSLTYMAFTARAANHAAQELKKGNI</sequence>
<evidence type="ECO:0000259" key="5">
    <source>
        <dbReference type="Pfam" id="PF05199"/>
    </source>
</evidence>
<dbReference type="Gene3D" id="3.50.50.60">
    <property type="entry name" value="FAD/NAD(P)-binding domain"/>
    <property type="match status" value="1"/>
</dbReference>
<keyword evidence="4" id="KW-0560">Oxidoreductase</keyword>
<evidence type="ECO:0000256" key="1">
    <source>
        <dbReference type="ARBA" id="ARBA00010790"/>
    </source>
</evidence>
<reference evidence="6 10" key="1">
    <citation type="submission" date="2018-08" db="EMBL/GenBank/DDBJ databases">
        <title>Proposal of Muricauda 72 sp.nov. and Muricauda NH166 sp.nov., isolated from seawater.</title>
        <authorList>
            <person name="Cheng H."/>
            <person name="Wu Y.-H."/>
            <person name="Guo L.-L."/>
            <person name="Xu X.-W."/>
        </authorList>
    </citation>
    <scope>NUCLEOTIDE SEQUENCE [LARGE SCALE GENOMIC DNA]</scope>
    <source>
        <strain evidence="6 10">NH166</strain>
    </source>
</reference>
<dbReference type="Proteomes" id="UP000321528">
    <property type="component" value="Unassembled WGS sequence"/>
</dbReference>
<dbReference type="EMBL" id="VNWL01000025">
    <property type="protein sequence ID" value="TXK01691.1"/>
    <property type="molecule type" value="Genomic_DNA"/>
</dbReference>
<evidence type="ECO:0000313" key="6">
    <source>
        <dbReference type="EMBL" id="RIV69504.1"/>
    </source>
</evidence>
<proteinExistence type="inferred from homology"/>
<dbReference type="EMBL" id="QXFJ01000026">
    <property type="protein sequence ID" value="RIV70107.1"/>
    <property type="molecule type" value="Genomic_DNA"/>
</dbReference>
<accession>A0A418N5J0</accession>
<evidence type="ECO:0000256" key="3">
    <source>
        <dbReference type="ARBA" id="ARBA00022827"/>
    </source>
</evidence>
<organism evidence="6 10">
    <name type="scientific">Flagellimonas aequoris</name>
    <dbReference type="NCBI Taxonomy" id="2306997"/>
    <lineage>
        <taxon>Bacteria</taxon>
        <taxon>Pseudomonadati</taxon>
        <taxon>Bacteroidota</taxon>
        <taxon>Flavobacteriia</taxon>
        <taxon>Flavobacteriales</taxon>
        <taxon>Flavobacteriaceae</taxon>
        <taxon>Flagellimonas</taxon>
    </lineage>
</organism>
<name>A0A418N5J0_9FLAO</name>
<dbReference type="PANTHER" id="PTHR46056:SF12">
    <property type="entry name" value="LONG-CHAIN-ALCOHOL OXIDASE"/>
    <property type="match status" value="1"/>
</dbReference>
<dbReference type="SUPFAM" id="SSF51905">
    <property type="entry name" value="FAD/NAD(P)-binding domain"/>
    <property type="match status" value="1"/>
</dbReference>
<keyword evidence="2" id="KW-0285">Flavoprotein</keyword>
<keyword evidence="11" id="KW-1185">Reference proteome</keyword>
<dbReference type="PANTHER" id="PTHR46056">
    <property type="entry name" value="LONG-CHAIN-ALCOHOL OXIDASE"/>
    <property type="match status" value="1"/>
</dbReference>
<feature type="domain" description="Glucose-methanol-choline oxidoreductase C-terminal" evidence="5">
    <location>
        <begin position="6"/>
        <end position="58"/>
    </location>
</feature>
<evidence type="ECO:0000313" key="11">
    <source>
        <dbReference type="Proteomes" id="UP000321528"/>
    </source>
</evidence>
<dbReference type="EMBL" id="QXFJ01000028">
    <property type="protein sequence ID" value="RIV69504.1"/>
    <property type="molecule type" value="Genomic_DNA"/>
</dbReference>
<evidence type="ECO:0000313" key="7">
    <source>
        <dbReference type="EMBL" id="RIV70107.1"/>
    </source>
</evidence>
<dbReference type="Pfam" id="PF05199">
    <property type="entry name" value="GMC_oxred_C"/>
    <property type="match status" value="1"/>
</dbReference>
<protein>
    <submittedName>
        <fullName evidence="6">GMC family oxidoreductase</fullName>
    </submittedName>
</protein>
<dbReference type="GO" id="GO:0016614">
    <property type="term" value="F:oxidoreductase activity, acting on CH-OH group of donors"/>
    <property type="evidence" value="ECO:0007669"/>
    <property type="project" value="InterPro"/>
</dbReference>
<evidence type="ECO:0000313" key="10">
    <source>
        <dbReference type="Proteomes" id="UP000284189"/>
    </source>
</evidence>
<evidence type="ECO:0000313" key="9">
    <source>
        <dbReference type="EMBL" id="TXK01691.1"/>
    </source>
</evidence>
<feature type="non-terminal residue" evidence="6">
    <location>
        <position position="1"/>
    </location>
</feature>
<dbReference type="Proteomes" id="UP000284189">
    <property type="component" value="Unassembled WGS sequence"/>
</dbReference>
<dbReference type="RefSeq" id="WP_220473502.1">
    <property type="nucleotide sequence ID" value="NZ_QXFJ01000026.1"/>
</dbReference>
<keyword evidence="3" id="KW-0274">FAD</keyword>
<evidence type="ECO:0000313" key="8">
    <source>
        <dbReference type="EMBL" id="TXK01099.1"/>
    </source>
</evidence>
<evidence type="ECO:0000256" key="2">
    <source>
        <dbReference type="ARBA" id="ARBA00022630"/>
    </source>
</evidence>
<dbReference type="EMBL" id="VNWL01000027">
    <property type="protein sequence ID" value="TXK01099.1"/>
    <property type="molecule type" value="Genomic_DNA"/>
</dbReference>
<comment type="similarity">
    <text evidence="1">Belongs to the GMC oxidoreductase family.</text>
</comment>